<evidence type="ECO:0000256" key="1">
    <source>
        <dbReference type="ARBA" id="ARBA00004496"/>
    </source>
</evidence>
<dbReference type="PANTHER" id="PTHR30473">
    <property type="entry name" value="PROTEIN PHOH"/>
    <property type="match status" value="1"/>
</dbReference>
<dbReference type="Pfam" id="PF02562">
    <property type="entry name" value="PhoH"/>
    <property type="match status" value="1"/>
</dbReference>
<dbReference type="InterPro" id="IPR003714">
    <property type="entry name" value="PhoH"/>
</dbReference>
<dbReference type="GO" id="GO:0003723">
    <property type="term" value="F:RNA binding"/>
    <property type="evidence" value="ECO:0007669"/>
    <property type="project" value="InterPro"/>
</dbReference>
<feature type="domain" description="PhoH-like protein" evidence="8">
    <location>
        <begin position="136"/>
        <end position="338"/>
    </location>
</feature>
<dbReference type="PANTHER" id="PTHR30473:SF1">
    <property type="entry name" value="PHOH-LIKE PROTEIN"/>
    <property type="match status" value="1"/>
</dbReference>
<organism evidence="9 10">
    <name type="scientific">Kordiimonas lacus</name>
    <dbReference type="NCBI Taxonomy" id="637679"/>
    <lineage>
        <taxon>Bacteria</taxon>
        <taxon>Pseudomonadati</taxon>
        <taxon>Pseudomonadota</taxon>
        <taxon>Alphaproteobacteria</taxon>
        <taxon>Kordiimonadales</taxon>
        <taxon>Kordiimonadaceae</taxon>
        <taxon>Kordiimonas</taxon>
    </lineage>
</organism>
<proteinExistence type="inferred from homology"/>
<dbReference type="EMBL" id="FNAK01000008">
    <property type="protein sequence ID" value="SDE60637.1"/>
    <property type="molecule type" value="Genomic_DNA"/>
</dbReference>
<dbReference type="AlphaFoldDB" id="A0A1G7EAG5"/>
<evidence type="ECO:0000256" key="2">
    <source>
        <dbReference type="ARBA" id="ARBA00010393"/>
    </source>
</evidence>
<dbReference type="InterPro" id="IPR036612">
    <property type="entry name" value="KH_dom_type_1_sf"/>
</dbReference>
<evidence type="ECO:0000256" key="6">
    <source>
        <dbReference type="ARBA" id="ARBA00039970"/>
    </source>
</evidence>
<evidence type="ECO:0000313" key="9">
    <source>
        <dbReference type="EMBL" id="SDE60637.1"/>
    </source>
</evidence>
<keyword evidence="3" id="KW-0963">Cytoplasm</keyword>
<feature type="compositionally biased region" description="Low complexity" evidence="7">
    <location>
        <begin position="1"/>
        <end position="17"/>
    </location>
</feature>
<dbReference type="InterPro" id="IPR051451">
    <property type="entry name" value="PhoH2-like"/>
</dbReference>
<reference evidence="9 10" key="1">
    <citation type="submission" date="2016-10" db="EMBL/GenBank/DDBJ databases">
        <authorList>
            <person name="de Groot N.N."/>
        </authorList>
    </citation>
    <scope>NUCLEOTIDE SEQUENCE [LARGE SCALE GENOMIC DNA]</scope>
    <source>
        <strain evidence="9 10">CGMCC 1.9109</strain>
    </source>
</reference>
<dbReference type="RefSeq" id="WP_082714415.1">
    <property type="nucleotide sequence ID" value="NZ_DAIOMO010000002.1"/>
</dbReference>
<gene>
    <name evidence="9" type="ORF">SAMN04488071_3363</name>
</gene>
<dbReference type="Gene3D" id="3.40.50.300">
    <property type="entry name" value="P-loop containing nucleotide triphosphate hydrolases"/>
    <property type="match status" value="1"/>
</dbReference>
<accession>A0A1G7EAG5</accession>
<dbReference type="SUPFAM" id="SSF54791">
    <property type="entry name" value="Eukaryotic type KH-domain (KH-domain type I)"/>
    <property type="match status" value="1"/>
</dbReference>
<evidence type="ECO:0000256" key="3">
    <source>
        <dbReference type="ARBA" id="ARBA00022490"/>
    </source>
</evidence>
<comment type="similarity">
    <text evidence="2">Belongs to the PhoH family.</text>
</comment>
<comment type="subcellular location">
    <subcellularLocation>
        <location evidence="1">Cytoplasm</location>
    </subcellularLocation>
</comment>
<feature type="region of interest" description="Disordered" evidence="7">
    <location>
        <begin position="1"/>
        <end position="20"/>
    </location>
</feature>
<dbReference type="OrthoDB" id="9805148at2"/>
<dbReference type="GO" id="GO:0005524">
    <property type="term" value="F:ATP binding"/>
    <property type="evidence" value="ECO:0007669"/>
    <property type="project" value="UniProtKB-KW"/>
</dbReference>
<dbReference type="SUPFAM" id="SSF52540">
    <property type="entry name" value="P-loop containing nucleoside triphosphate hydrolases"/>
    <property type="match status" value="1"/>
</dbReference>
<dbReference type="GO" id="GO:0005829">
    <property type="term" value="C:cytosol"/>
    <property type="evidence" value="ECO:0007669"/>
    <property type="project" value="TreeGrafter"/>
</dbReference>
<evidence type="ECO:0000313" key="10">
    <source>
        <dbReference type="Proteomes" id="UP000183685"/>
    </source>
</evidence>
<keyword evidence="10" id="KW-1185">Reference proteome</keyword>
<protein>
    <recommendedName>
        <fullName evidence="6">PhoH-like protein</fullName>
    </recommendedName>
</protein>
<evidence type="ECO:0000256" key="5">
    <source>
        <dbReference type="ARBA" id="ARBA00022840"/>
    </source>
</evidence>
<name>A0A1G7EAG5_9PROT</name>
<evidence type="ECO:0000256" key="4">
    <source>
        <dbReference type="ARBA" id="ARBA00022741"/>
    </source>
</evidence>
<dbReference type="FunFam" id="3.40.50.300:FF:000013">
    <property type="entry name" value="PhoH family ATPase"/>
    <property type="match status" value="1"/>
</dbReference>
<dbReference type="STRING" id="637679.GCA_001550055_00142"/>
<dbReference type="InterPro" id="IPR027417">
    <property type="entry name" value="P-loop_NTPase"/>
</dbReference>
<keyword evidence="5" id="KW-0067">ATP-binding</keyword>
<evidence type="ECO:0000256" key="7">
    <source>
        <dbReference type="SAM" id="MobiDB-lite"/>
    </source>
</evidence>
<keyword evidence="4" id="KW-0547">Nucleotide-binding</keyword>
<sequence>MYAKASSASARPGTSSSNHKKVVEFEDNRLAAVVFGQHDRNLTRIEQRLGVVLINRGNRIAIEGTPERAEVARTVLADLYDMARRGQPVDVGEVDGAIRMAEAVPLEPIEQSISARPDVTKPKDADLKITTRNRVIMPRSPGQADYIKNLVKHDMVFGVGPAGTGKTYLAVAMAVARMLAGEIDRIILSRPAVEAGENLGFLPGDLKDKVDPYLRPLYDALYDMMPAEQVEKRIASGQIEIAPLAYMRGRTLANAFVILDEAQNTSPMQMKMFLTRFGENSRMAICGDVTQVDLPRGTRSGLRDALDILKGVEGIAVTRFTKKDVVRHPLVGRIVDAYGDEDGR</sequence>
<dbReference type="Proteomes" id="UP000183685">
    <property type="component" value="Unassembled WGS sequence"/>
</dbReference>
<evidence type="ECO:0000259" key="8">
    <source>
        <dbReference type="Pfam" id="PF02562"/>
    </source>
</evidence>